<protein>
    <submittedName>
        <fullName evidence="3">M23 family metallopeptidase</fullName>
    </submittedName>
</protein>
<evidence type="ECO:0000313" key="4">
    <source>
        <dbReference type="Proteomes" id="UP001198701"/>
    </source>
</evidence>
<evidence type="ECO:0000259" key="2">
    <source>
        <dbReference type="Pfam" id="PF01551"/>
    </source>
</evidence>
<reference evidence="3 4" key="1">
    <citation type="submission" date="2021-11" db="EMBL/GenBank/DDBJ databases">
        <authorList>
            <person name="Huq M.A."/>
        </authorList>
    </citation>
    <scope>NUCLEOTIDE SEQUENCE [LARGE SCALE GENOMIC DNA]</scope>
    <source>
        <strain evidence="3 4">MAHUQ-52</strain>
    </source>
</reference>
<evidence type="ECO:0000313" key="3">
    <source>
        <dbReference type="EMBL" id="MCC6069442.1"/>
    </source>
</evidence>
<dbReference type="Proteomes" id="UP001198701">
    <property type="component" value="Unassembled WGS sequence"/>
</dbReference>
<dbReference type="SUPFAM" id="SSF51261">
    <property type="entry name" value="Duplicated hybrid motif"/>
    <property type="match status" value="1"/>
</dbReference>
<feature type="chain" id="PRO_5047017056" evidence="1">
    <location>
        <begin position="29"/>
        <end position="403"/>
    </location>
</feature>
<proteinExistence type="predicted"/>
<organism evidence="3 4">
    <name type="scientific">Massilia agrisoli</name>
    <dbReference type="NCBI Taxonomy" id="2892444"/>
    <lineage>
        <taxon>Bacteria</taxon>
        <taxon>Pseudomonadati</taxon>
        <taxon>Pseudomonadota</taxon>
        <taxon>Betaproteobacteria</taxon>
        <taxon>Burkholderiales</taxon>
        <taxon>Oxalobacteraceae</taxon>
        <taxon>Telluria group</taxon>
        <taxon>Massilia</taxon>
    </lineage>
</organism>
<dbReference type="InterPro" id="IPR050570">
    <property type="entry name" value="Cell_wall_metabolism_enzyme"/>
</dbReference>
<evidence type="ECO:0000256" key="1">
    <source>
        <dbReference type="SAM" id="SignalP"/>
    </source>
</evidence>
<accession>A0ABS8ILV8</accession>
<dbReference type="PANTHER" id="PTHR21666">
    <property type="entry name" value="PEPTIDASE-RELATED"/>
    <property type="match status" value="1"/>
</dbReference>
<dbReference type="Gene3D" id="2.70.70.10">
    <property type="entry name" value="Glucose Permease (Domain IIA)"/>
    <property type="match status" value="1"/>
</dbReference>
<comment type="caution">
    <text evidence="3">The sequence shown here is derived from an EMBL/GenBank/DDBJ whole genome shotgun (WGS) entry which is preliminary data.</text>
</comment>
<dbReference type="CDD" id="cd12797">
    <property type="entry name" value="M23_peptidase"/>
    <property type="match status" value="1"/>
</dbReference>
<name>A0ABS8ILV8_9BURK</name>
<keyword evidence="4" id="KW-1185">Reference proteome</keyword>
<dbReference type="InterPro" id="IPR011055">
    <property type="entry name" value="Dup_hybrid_motif"/>
</dbReference>
<dbReference type="EMBL" id="JAJHPV010000002">
    <property type="protein sequence ID" value="MCC6069442.1"/>
    <property type="molecule type" value="Genomic_DNA"/>
</dbReference>
<dbReference type="RefSeq" id="WP_229430378.1">
    <property type="nucleotide sequence ID" value="NZ_JAJHPV010000002.1"/>
</dbReference>
<dbReference type="InterPro" id="IPR016047">
    <property type="entry name" value="M23ase_b-sheet_dom"/>
</dbReference>
<gene>
    <name evidence="3" type="ORF">LMJ30_00525</name>
</gene>
<feature type="signal peptide" evidence="1">
    <location>
        <begin position="1"/>
        <end position="28"/>
    </location>
</feature>
<dbReference type="Pfam" id="PF01551">
    <property type="entry name" value="Peptidase_M23"/>
    <property type="match status" value="1"/>
</dbReference>
<dbReference type="PANTHER" id="PTHR21666:SF270">
    <property type="entry name" value="MUREIN HYDROLASE ACTIVATOR ENVC"/>
    <property type="match status" value="1"/>
</dbReference>
<feature type="domain" description="M23ase beta-sheet core" evidence="2">
    <location>
        <begin position="255"/>
        <end position="356"/>
    </location>
</feature>
<keyword evidence="1" id="KW-0732">Signal</keyword>
<sequence>MPARMPLRPVCTASFLCAALAFAAGASAATAPLPQGCEPAVAGVVVAPAFPPSAPAFPPLQLQMRTPLEPTVLPGGGRNYLVYELHLQNFSADAMTLRGIQVLDADKANAAPIADIKEAQLEAHLRTVTIGDNEGTKRTLGNGQGAVAFLCLAFDSKTQVPARLRHRVLLDGAAAFGPVIGTRATPLPVLGGPVAGTNWSPDNSPSLHSHHRMGLWVVDGTAQIARRYAIDWKKYGADGKPWTGDQRDVRSYHAYGEKTVAVADGTVVVAQDGYPDNIPRTPAGFEPAVPVTMESVAGNRVVIDLGGGQFAYYAHLMPGSVRVKAGQRVRRGQVVGAVGNSGDARQPHLHFQLTTNPDVMASEGLPHVFETYRMKVGDGAWETRSNEYPMGNVVLDFGPEARN</sequence>